<sequence length="158" mass="16996">MGSSSPKAKYSFPTKRKSFADSNSSHSSGTIFVELLGHMLNLEVSEFTLHGASSPFCLLHFDVEFNANLLLGEVQNELQGSSEFQASFPSNGQKSGSSASTPAVSSRFSNEMLSSELPKFTAGKKIPVETEEGTVMSQLVESESHSESSSSRMSKESK</sequence>
<evidence type="ECO:0000313" key="2">
    <source>
        <dbReference type="EMBL" id="WVY99291.1"/>
    </source>
</evidence>
<keyword evidence="3" id="KW-1185">Reference proteome</keyword>
<feature type="compositionally biased region" description="Low complexity" evidence="1">
    <location>
        <begin position="137"/>
        <end position="152"/>
    </location>
</feature>
<feature type="compositionally biased region" description="Polar residues" evidence="1">
    <location>
        <begin position="82"/>
        <end position="94"/>
    </location>
</feature>
<feature type="region of interest" description="Disordered" evidence="1">
    <location>
        <begin position="82"/>
        <end position="158"/>
    </location>
</feature>
<reference evidence="2 3" key="1">
    <citation type="journal article" date="2023" name="Life. Sci Alliance">
        <title>Evolutionary insights into 3D genome organization and epigenetic landscape of Vigna mungo.</title>
        <authorList>
            <person name="Junaid A."/>
            <person name="Singh B."/>
            <person name="Bhatia S."/>
        </authorList>
    </citation>
    <scope>NUCLEOTIDE SEQUENCE [LARGE SCALE GENOMIC DNA]</scope>
    <source>
        <strain evidence="2">Urdbean</strain>
    </source>
</reference>
<dbReference type="Proteomes" id="UP001374535">
    <property type="component" value="Chromosome 8"/>
</dbReference>
<proteinExistence type="predicted"/>
<dbReference type="AlphaFoldDB" id="A0AAQ3MY46"/>
<feature type="compositionally biased region" description="Low complexity" evidence="1">
    <location>
        <begin position="95"/>
        <end position="109"/>
    </location>
</feature>
<evidence type="ECO:0000313" key="3">
    <source>
        <dbReference type="Proteomes" id="UP001374535"/>
    </source>
</evidence>
<gene>
    <name evidence="2" type="ORF">V8G54_025361</name>
</gene>
<evidence type="ECO:0000256" key="1">
    <source>
        <dbReference type="SAM" id="MobiDB-lite"/>
    </source>
</evidence>
<accession>A0AAQ3MY46</accession>
<protein>
    <submittedName>
        <fullName evidence="2">Uncharacterized protein</fullName>
    </submittedName>
</protein>
<dbReference type="EMBL" id="CP144693">
    <property type="protein sequence ID" value="WVY99291.1"/>
    <property type="molecule type" value="Genomic_DNA"/>
</dbReference>
<organism evidence="2 3">
    <name type="scientific">Vigna mungo</name>
    <name type="common">Black gram</name>
    <name type="synonym">Phaseolus mungo</name>
    <dbReference type="NCBI Taxonomy" id="3915"/>
    <lineage>
        <taxon>Eukaryota</taxon>
        <taxon>Viridiplantae</taxon>
        <taxon>Streptophyta</taxon>
        <taxon>Embryophyta</taxon>
        <taxon>Tracheophyta</taxon>
        <taxon>Spermatophyta</taxon>
        <taxon>Magnoliopsida</taxon>
        <taxon>eudicotyledons</taxon>
        <taxon>Gunneridae</taxon>
        <taxon>Pentapetalae</taxon>
        <taxon>rosids</taxon>
        <taxon>fabids</taxon>
        <taxon>Fabales</taxon>
        <taxon>Fabaceae</taxon>
        <taxon>Papilionoideae</taxon>
        <taxon>50 kb inversion clade</taxon>
        <taxon>NPAAA clade</taxon>
        <taxon>indigoferoid/millettioid clade</taxon>
        <taxon>Phaseoleae</taxon>
        <taxon>Vigna</taxon>
    </lineage>
</organism>
<name>A0AAQ3MY46_VIGMU</name>